<feature type="region of interest" description="Disordered" evidence="1">
    <location>
        <begin position="18"/>
        <end position="53"/>
    </location>
</feature>
<organism evidence="2 3">
    <name type="scientific">Pisolithus tinctorius Marx 270</name>
    <dbReference type="NCBI Taxonomy" id="870435"/>
    <lineage>
        <taxon>Eukaryota</taxon>
        <taxon>Fungi</taxon>
        <taxon>Dikarya</taxon>
        <taxon>Basidiomycota</taxon>
        <taxon>Agaricomycotina</taxon>
        <taxon>Agaricomycetes</taxon>
        <taxon>Agaricomycetidae</taxon>
        <taxon>Boletales</taxon>
        <taxon>Sclerodermatineae</taxon>
        <taxon>Pisolithaceae</taxon>
        <taxon>Pisolithus</taxon>
    </lineage>
</organism>
<sequence>MDESSDSDIASSNMFSALRLSSSSPPSVPAFSDDSNSKLSSKPSCKHAQETATDKLSSDLASASLTFVKQFQQAQQDRSEVKHHQLEYGYWRTCQKATGISANHEHQLTMQCELFTHEEAMVAQELEKMKLAIKLEELQAQNLALQKGVAGGEDQGPSSGTQDVYPL</sequence>
<dbReference type="HOGENOM" id="CLU_116399_0_0_1"/>
<evidence type="ECO:0000256" key="1">
    <source>
        <dbReference type="SAM" id="MobiDB-lite"/>
    </source>
</evidence>
<dbReference type="InParanoid" id="A0A0C3IC27"/>
<protein>
    <submittedName>
        <fullName evidence="2">Uncharacterized protein</fullName>
    </submittedName>
</protein>
<dbReference type="Proteomes" id="UP000054217">
    <property type="component" value="Unassembled WGS sequence"/>
</dbReference>
<keyword evidence="3" id="KW-1185">Reference proteome</keyword>
<feature type="compositionally biased region" description="Low complexity" evidence="1">
    <location>
        <begin position="18"/>
        <end position="34"/>
    </location>
</feature>
<dbReference type="OrthoDB" id="2670215at2759"/>
<dbReference type="AlphaFoldDB" id="A0A0C3IC27"/>
<name>A0A0C3IC27_PISTI</name>
<reference evidence="2 3" key="1">
    <citation type="submission" date="2014-04" db="EMBL/GenBank/DDBJ databases">
        <authorList>
            <consortium name="DOE Joint Genome Institute"/>
            <person name="Kuo A."/>
            <person name="Kohler A."/>
            <person name="Costa M.D."/>
            <person name="Nagy L.G."/>
            <person name="Floudas D."/>
            <person name="Copeland A."/>
            <person name="Barry K.W."/>
            <person name="Cichocki N."/>
            <person name="Veneault-Fourrey C."/>
            <person name="LaButti K."/>
            <person name="Lindquist E.A."/>
            <person name="Lipzen A."/>
            <person name="Lundell T."/>
            <person name="Morin E."/>
            <person name="Murat C."/>
            <person name="Sun H."/>
            <person name="Tunlid A."/>
            <person name="Henrissat B."/>
            <person name="Grigoriev I.V."/>
            <person name="Hibbett D.S."/>
            <person name="Martin F."/>
            <person name="Nordberg H.P."/>
            <person name="Cantor M.N."/>
            <person name="Hua S.X."/>
        </authorList>
    </citation>
    <scope>NUCLEOTIDE SEQUENCE [LARGE SCALE GENOMIC DNA]</scope>
    <source>
        <strain evidence="2 3">Marx 270</strain>
    </source>
</reference>
<accession>A0A0C3IC27</accession>
<dbReference type="EMBL" id="KN832091">
    <property type="protein sequence ID" value="KIN94627.1"/>
    <property type="molecule type" value="Genomic_DNA"/>
</dbReference>
<evidence type="ECO:0000313" key="3">
    <source>
        <dbReference type="Proteomes" id="UP000054217"/>
    </source>
</evidence>
<proteinExistence type="predicted"/>
<gene>
    <name evidence="2" type="ORF">M404DRAFT_34848</name>
</gene>
<evidence type="ECO:0000313" key="2">
    <source>
        <dbReference type="EMBL" id="KIN94627.1"/>
    </source>
</evidence>
<reference evidence="3" key="2">
    <citation type="submission" date="2015-01" db="EMBL/GenBank/DDBJ databases">
        <title>Evolutionary Origins and Diversification of the Mycorrhizal Mutualists.</title>
        <authorList>
            <consortium name="DOE Joint Genome Institute"/>
            <consortium name="Mycorrhizal Genomics Consortium"/>
            <person name="Kohler A."/>
            <person name="Kuo A."/>
            <person name="Nagy L.G."/>
            <person name="Floudas D."/>
            <person name="Copeland A."/>
            <person name="Barry K.W."/>
            <person name="Cichocki N."/>
            <person name="Veneault-Fourrey C."/>
            <person name="LaButti K."/>
            <person name="Lindquist E.A."/>
            <person name="Lipzen A."/>
            <person name="Lundell T."/>
            <person name="Morin E."/>
            <person name="Murat C."/>
            <person name="Riley R."/>
            <person name="Ohm R."/>
            <person name="Sun H."/>
            <person name="Tunlid A."/>
            <person name="Henrissat B."/>
            <person name="Grigoriev I.V."/>
            <person name="Hibbett D.S."/>
            <person name="Martin F."/>
        </authorList>
    </citation>
    <scope>NUCLEOTIDE SEQUENCE [LARGE SCALE GENOMIC DNA]</scope>
    <source>
        <strain evidence="3">Marx 270</strain>
    </source>
</reference>